<reference evidence="2 3" key="1">
    <citation type="journal article" date="2019" name="Sci. Rep.">
        <title>Orb-weaving spider Araneus ventricosus genome elucidates the spidroin gene catalogue.</title>
        <authorList>
            <person name="Kono N."/>
            <person name="Nakamura H."/>
            <person name="Ohtoshi R."/>
            <person name="Moran D.A.P."/>
            <person name="Shinohara A."/>
            <person name="Yoshida Y."/>
            <person name="Fujiwara M."/>
            <person name="Mori M."/>
            <person name="Tomita M."/>
            <person name="Arakawa K."/>
        </authorList>
    </citation>
    <scope>NUCLEOTIDE SEQUENCE [LARGE SCALE GENOMIC DNA]</scope>
</reference>
<evidence type="ECO:0000313" key="3">
    <source>
        <dbReference type="Proteomes" id="UP000499080"/>
    </source>
</evidence>
<dbReference type="AlphaFoldDB" id="A0A4Y2MML3"/>
<dbReference type="Proteomes" id="UP000499080">
    <property type="component" value="Unassembled WGS sequence"/>
</dbReference>
<comment type="caution">
    <text evidence="2">The sequence shown here is derived from an EMBL/GenBank/DDBJ whole genome shotgun (WGS) entry which is preliminary data.</text>
</comment>
<dbReference type="EMBL" id="BGPR01007461">
    <property type="protein sequence ID" value="GBN27047.1"/>
    <property type="molecule type" value="Genomic_DNA"/>
</dbReference>
<keyword evidence="3" id="KW-1185">Reference proteome</keyword>
<organism evidence="2 3">
    <name type="scientific">Araneus ventricosus</name>
    <name type="common">Orbweaver spider</name>
    <name type="synonym">Epeira ventricosa</name>
    <dbReference type="NCBI Taxonomy" id="182803"/>
    <lineage>
        <taxon>Eukaryota</taxon>
        <taxon>Metazoa</taxon>
        <taxon>Ecdysozoa</taxon>
        <taxon>Arthropoda</taxon>
        <taxon>Chelicerata</taxon>
        <taxon>Arachnida</taxon>
        <taxon>Araneae</taxon>
        <taxon>Araneomorphae</taxon>
        <taxon>Entelegynae</taxon>
        <taxon>Araneoidea</taxon>
        <taxon>Araneidae</taxon>
        <taxon>Araneus</taxon>
    </lineage>
</organism>
<proteinExistence type="predicted"/>
<feature type="region of interest" description="Disordered" evidence="1">
    <location>
        <begin position="1"/>
        <end position="26"/>
    </location>
</feature>
<evidence type="ECO:0000313" key="2">
    <source>
        <dbReference type="EMBL" id="GBN27047.1"/>
    </source>
</evidence>
<sequence length="86" mass="9590">MGRAVSAKGYDSIPQNEMSAHNGPNAVEEKCVRSTFQNKRGLSYLPAQSREQDLRRCRERDPKKTCVVVSGYADAFELAFLKPNGL</sequence>
<accession>A0A4Y2MML3</accession>
<evidence type="ECO:0000256" key="1">
    <source>
        <dbReference type="SAM" id="MobiDB-lite"/>
    </source>
</evidence>
<protein>
    <submittedName>
        <fullName evidence="2">Uncharacterized protein</fullName>
    </submittedName>
</protein>
<gene>
    <name evidence="2" type="ORF">AVEN_233865_1</name>
</gene>
<name>A0A4Y2MML3_ARAVE</name>